<dbReference type="InterPro" id="IPR035093">
    <property type="entry name" value="RelE/ParE_toxin_dom_sf"/>
</dbReference>
<dbReference type="Proteomes" id="UP000254100">
    <property type="component" value="Unassembled WGS sequence"/>
</dbReference>
<evidence type="ECO:0000313" key="4">
    <source>
        <dbReference type="Proteomes" id="UP000254100"/>
    </source>
</evidence>
<name>A0A380GV08_9STAP</name>
<organism evidence="3 4">
    <name type="scientific">Staphylococcus microti</name>
    <dbReference type="NCBI Taxonomy" id="569857"/>
    <lineage>
        <taxon>Bacteria</taxon>
        <taxon>Bacillati</taxon>
        <taxon>Bacillota</taxon>
        <taxon>Bacilli</taxon>
        <taxon>Bacillales</taxon>
        <taxon>Staphylococcaceae</taxon>
        <taxon>Staphylococcus</taxon>
    </lineage>
</organism>
<comment type="similarity">
    <text evidence="1">Belongs to the RelE toxin family.</text>
</comment>
<dbReference type="EMBL" id="UHDT01000001">
    <property type="protein sequence ID" value="SUM57909.1"/>
    <property type="molecule type" value="Genomic_DNA"/>
</dbReference>
<dbReference type="PANTHER" id="PTHR35601">
    <property type="entry name" value="TOXIN RELE"/>
    <property type="match status" value="1"/>
</dbReference>
<dbReference type="NCBIfam" id="TIGR02385">
    <property type="entry name" value="RelE_StbE"/>
    <property type="match status" value="1"/>
</dbReference>
<evidence type="ECO:0000313" key="3">
    <source>
        <dbReference type="EMBL" id="SUM57909.1"/>
    </source>
</evidence>
<proteinExistence type="inferred from homology"/>
<protein>
    <submittedName>
        <fullName evidence="3">Addiction module toxin, RelE/StbE family</fullName>
    </submittedName>
</protein>
<reference evidence="3 4" key="1">
    <citation type="submission" date="2018-06" db="EMBL/GenBank/DDBJ databases">
        <authorList>
            <consortium name="Pathogen Informatics"/>
            <person name="Doyle S."/>
        </authorList>
    </citation>
    <scope>NUCLEOTIDE SEQUENCE [LARGE SCALE GENOMIC DNA]</scope>
    <source>
        <strain evidence="3 4">NCTC13832</strain>
    </source>
</reference>
<evidence type="ECO:0000256" key="1">
    <source>
        <dbReference type="ARBA" id="ARBA00006226"/>
    </source>
</evidence>
<keyword evidence="2" id="KW-1277">Toxin-antitoxin system</keyword>
<dbReference type="Gene3D" id="3.30.2310.20">
    <property type="entry name" value="RelE-like"/>
    <property type="match status" value="1"/>
</dbReference>
<gene>
    <name evidence="3" type="ORF">NCTC13832_01639</name>
</gene>
<evidence type="ECO:0000256" key="2">
    <source>
        <dbReference type="ARBA" id="ARBA00022649"/>
    </source>
</evidence>
<accession>A0A380GV08</accession>
<dbReference type="SUPFAM" id="SSF143011">
    <property type="entry name" value="RelE-like"/>
    <property type="match status" value="1"/>
</dbReference>
<sequence>MLILRKNWGSNMFQVAYTKKVQKQIKKLDRSVQYLLLSWIDKNLEGTDSPRQLGKPLTANRTNQWRYRIGHYRLLCDIQDDKAIILALEVGHSSKFYKNN</sequence>
<dbReference type="InterPro" id="IPR007712">
    <property type="entry name" value="RelE/ParE_toxin"/>
</dbReference>
<dbReference type="AlphaFoldDB" id="A0A380GV08"/>
<dbReference type="PANTHER" id="PTHR35601:SF1">
    <property type="entry name" value="TOXIN RELE"/>
    <property type="match status" value="1"/>
</dbReference>
<dbReference type="Pfam" id="PF05016">
    <property type="entry name" value="ParE_toxin"/>
    <property type="match status" value="1"/>
</dbReference>